<dbReference type="Proteomes" id="UP001207116">
    <property type="component" value="Unassembled WGS sequence"/>
</dbReference>
<accession>A0AAE3SPG5</accession>
<dbReference type="EMBL" id="JAPFQP010000004">
    <property type="protein sequence ID" value="MCX2720792.1"/>
    <property type="molecule type" value="Genomic_DNA"/>
</dbReference>
<evidence type="ECO:0000313" key="2">
    <source>
        <dbReference type="Proteomes" id="UP001207116"/>
    </source>
</evidence>
<dbReference type="RefSeq" id="WP_266015482.1">
    <property type="nucleotide sequence ID" value="NZ_JAPFQP010000004.1"/>
</dbReference>
<reference evidence="1" key="1">
    <citation type="submission" date="2022-11" db="EMBL/GenBank/DDBJ databases">
        <title>The characterization of three novel Bacteroidetes species and genomic analysis of their roles in tidal elemental geochemical cycles.</title>
        <authorList>
            <person name="Ma K.-J."/>
        </authorList>
    </citation>
    <scope>NUCLEOTIDE SEQUENCE</scope>
    <source>
        <strain evidence="1">M415</strain>
    </source>
</reference>
<keyword evidence="2" id="KW-1185">Reference proteome</keyword>
<organism evidence="1 2">
    <name type="scientific">Lentiprolixibacter aurantiacus</name>
    <dbReference type="NCBI Taxonomy" id="2993939"/>
    <lineage>
        <taxon>Bacteria</taxon>
        <taxon>Pseudomonadati</taxon>
        <taxon>Bacteroidota</taxon>
        <taxon>Flavobacteriia</taxon>
        <taxon>Flavobacteriales</taxon>
        <taxon>Flavobacteriaceae</taxon>
        <taxon>Lentiprolixibacter</taxon>
    </lineage>
</organism>
<protein>
    <submittedName>
        <fullName evidence="1">Uncharacterized protein</fullName>
    </submittedName>
</protein>
<dbReference type="AlphaFoldDB" id="A0AAE3SPG5"/>
<proteinExistence type="predicted"/>
<sequence length="320" mass="35031">MNNLFLSGRLSALLVLLTIFFVGCKSDPKKQEASEAEASEPEREVIEVVTRSMEFFAPDTINSGWNTFVYKNLSTEPHFILLDKYPEGITIENTIAEVAPAFEEGMAMIMEGKMEEAMAAFGKLPEWFGQVVFSGGTGLISPRETAISTLNLAPGYYIMECYVRMPDGRFHTSMGMAKEFIIRSEDSGNKPPEANVSITISSEDGINYSGNMTKGTTIFSVTYEDQIVHENFVGHDVNLVRMEEGADLDALEAWINWASPTGLMSSKLPEGFTFLGGTNDAPAGSVQYFEADLSPGTYAFISEVPGSKAKGMLKTFSISD</sequence>
<gene>
    <name evidence="1" type="ORF">OO016_14355</name>
</gene>
<name>A0AAE3SPG5_9FLAO</name>
<comment type="caution">
    <text evidence="1">The sequence shown here is derived from an EMBL/GenBank/DDBJ whole genome shotgun (WGS) entry which is preliminary data.</text>
</comment>
<evidence type="ECO:0000313" key="1">
    <source>
        <dbReference type="EMBL" id="MCX2720792.1"/>
    </source>
</evidence>